<dbReference type="Proteomes" id="UP000190016">
    <property type="component" value="Unassembled WGS sequence"/>
</dbReference>
<accession>A0AAJ3TPL4</accession>
<gene>
    <name evidence="1" type="ORF">BAY32_07020</name>
    <name evidence="2" type="ORF">BB021_01250</name>
</gene>
<evidence type="ECO:0000313" key="4">
    <source>
        <dbReference type="Proteomes" id="UP000190816"/>
    </source>
</evidence>
<name>A0AAJ3TPL4_9FLAO</name>
<evidence type="ECO:0000313" key="3">
    <source>
        <dbReference type="Proteomes" id="UP000190016"/>
    </source>
</evidence>
<dbReference type="EMBL" id="MAIC01000014">
    <property type="protein sequence ID" value="OPB75285.1"/>
    <property type="molecule type" value="Genomic_DNA"/>
</dbReference>
<dbReference type="KEGG" id="ego:BBD34_13265"/>
<comment type="caution">
    <text evidence="1">The sequence shown here is derived from an EMBL/GenBank/DDBJ whole genome shotgun (WGS) entry which is preliminary data.</text>
</comment>
<proteinExistence type="predicted"/>
<organism evidence="1 4">
    <name type="scientific">Elizabethkingia ursingii</name>
    <dbReference type="NCBI Taxonomy" id="1756150"/>
    <lineage>
        <taxon>Bacteria</taxon>
        <taxon>Pseudomonadati</taxon>
        <taxon>Bacteroidota</taxon>
        <taxon>Flavobacteriia</taxon>
        <taxon>Flavobacteriales</taxon>
        <taxon>Weeksellaceae</taxon>
        <taxon>Elizabethkingia</taxon>
    </lineage>
</organism>
<reference evidence="1 4" key="1">
    <citation type="submission" date="2016-06" db="EMBL/GenBank/DDBJ databases">
        <authorList>
            <person name="Nicholson A.C."/>
        </authorList>
    </citation>
    <scope>NUCLEOTIDE SEQUENCE [LARGE SCALE GENOMIC DNA]</scope>
    <source>
        <strain evidence="1 4">G4123</strain>
    </source>
</reference>
<protein>
    <submittedName>
        <fullName evidence="1">Uncharacterized protein</fullName>
    </submittedName>
</protein>
<evidence type="ECO:0000313" key="1">
    <source>
        <dbReference type="EMBL" id="OPB75285.1"/>
    </source>
</evidence>
<keyword evidence="3" id="KW-1185">Reference proteome</keyword>
<reference evidence="2 3" key="2">
    <citation type="submission" date="2016-07" db="EMBL/GenBank/DDBJ databases">
        <title>Revisiting the Taxonomy of the Elizabethkingia Genus based on Whole-Genome Sequencing, Optical Mapping, and MALDI-TOF.</title>
        <authorList>
            <person name="Nicholson A.C."/>
        </authorList>
    </citation>
    <scope>NUCLEOTIDE SEQUENCE [LARGE SCALE GENOMIC DNA]</scope>
    <source>
        <strain evidence="2 3">C1558</strain>
    </source>
</reference>
<dbReference type="AlphaFoldDB" id="A0AAJ3TPL4"/>
<sequence>MYETLSGFINLNARSFGNFQNIMHKGKIRDFSGHTLSHYLTIKLLCGKKEKGQCILCLSY</sequence>
<evidence type="ECO:0000313" key="2">
    <source>
        <dbReference type="EMBL" id="OPB93050.1"/>
    </source>
</evidence>
<dbReference type="EMBL" id="MBDS01000002">
    <property type="protein sequence ID" value="OPB93050.1"/>
    <property type="molecule type" value="Genomic_DNA"/>
</dbReference>
<dbReference type="Proteomes" id="UP000190816">
    <property type="component" value="Unassembled WGS sequence"/>
</dbReference>